<organism evidence="1 2">
    <name type="scientific">Ambrosiozyma monospora</name>
    <name type="common">Yeast</name>
    <name type="synonym">Endomycopsis monosporus</name>
    <dbReference type="NCBI Taxonomy" id="43982"/>
    <lineage>
        <taxon>Eukaryota</taxon>
        <taxon>Fungi</taxon>
        <taxon>Dikarya</taxon>
        <taxon>Ascomycota</taxon>
        <taxon>Saccharomycotina</taxon>
        <taxon>Pichiomycetes</taxon>
        <taxon>Pichiales</taxon>
        <taxon>Pichiaceae</taxon>
        <taxon>Ambrosiozyma</taxon>
    </lineage>
</organism>
<dbReference type="OrthoDB" id="191601at2759"/>
<dbReference type="EMBL" id="BSXU01000274">
    <property type="protein sequence ID" value="GMG20059.1"/>
    <property type="molecule type" value="Genomic_DNA"/>
</dbReference>
<dbReference type="GO" id="GO:0005794">
    <property type="term" value="C:Golgi apparatus"/>
    <property type="evidence" value="ECO:0007669"/>
    <property type="project" value="TreeGrafter"/>
</dbReference>
<name>A0A9W6YTD9_AMBMO</name>
<accession>A0A9W6YTD9</accession>
<dbReference type="AlphaFoldDB" id="A0A9W6YTD9"/>
<proteinExistence type="predicted"/>
<dbReference type="GO" id="GO:0009306">
    <property type="term" value="P:protein secretion"/>
    <property type="evidence" value="ECO:0007669"/>
    <property type="project" value="TreeGrafter"/>
</dbReference>
<keyword evidence="2" id="KW-1185">Reference proteome</keyword>
<gene>
    <name evidence="1" type="ORF">Amon01_000094200</name>
</gene>
<dbReference type="Pfam" id="PF05742">
    <property type="entry name" value="TANGO2"/>
    <property type="match status" value="1"/>
</dbReference>
<dbReference type="InterPro" id="IPR008551">
    <property type="entry name" value="TANGO2"/>
</dbReference>
<comment type="caution">
    <text evidence="1">The sequence shown here is derived from an EMBL/GenBank/DDBJ whole genome shotgun (WGS) entry which is preliminary data.</text>
</comment>
<protein>
    <submittedName>
        <fullName evidence="1">Unnamed protein product</fullName>
    </submittedName>
</protein>
<sequence length="375" mass="42413">MKLTQFKMCLLLSTKLHPDYPLIILSNRDEFYNRPTQRASFIDDNILSPLDMAREEHGTWLGVTKTGKIAVLVNYRENLQKNPISKISRGLIPQLFLKSKLSPEEWHSQIKKQTNNFKDVGGFSLLFGYLQFDQRNETIKPLHIMSNRTNERVHVFSEPTSETGSLISEESKEEIESNPLSSSTIGLSNSLYLNPWPKVLDGEQRLAQLVNTSISEHWSEEKLIEGCIDVLSVSNPPDQETWSKMTYVEAFQTMPQSIFIPPVHTQDSTNTRIKKNHGLPLSGKYYGTRSQTIILVDKFGKVKYVERDLHNSDDLSEVPSVQTYEFKAGSWIDSTESDCCGGKVLGNHNDDDVSVGGVGEMLGFDEERPELAAIL</sequence>
<dbReference type="Proteomes" id="UP001165063">
    <property type="component" value="Unassembled WGS sequence"/>
</dbReference>
<evidence type="ECO:0000313" key="1">
    <source>
        <dbReference type="EMBL" id="GMG20059.1"/>
    </source>
</evidence>
<evidence type="ECO:0000313" key="2">
    <source>
        <dbReference type="Proteomes" id="UP001165063"/>
    </source>
</evidence>
<reference evidence="1" key="1">
    <citation type="submission" date="2023-04" db="EMBL/GenBank/DDBJ databases">
        <title>Ambrosiozyma monospora NBRC 1965.</title>
        <authorList>
            <person name="Ichikawa N."/>
            <person name="Sato H."/>
            <person name="Tonouchi N."/>
        </authorList>
    </citation>
    <scope>NUCLEOTIDE SEQUENCE</scope>
    <source>
        <strain evidence="1">NBRC 1965</strain>
    </source>
</reference>
<dbReference type="PANTHER" id="PTHR17985:SF8">
    <property type="entry name" value="TRANSPORT AND GOLGI ORGANIZATION PROTEIN 2 HOMOLOG"/>
    <property type="match status" value="1"/>
</dbReference>
<dbReference type="GO" id="GO:0007030">
    <property type="term" value="P:Golgi organization"/>
    <property type="evidence" value="ECO:0007669"/>
    <property type="project" value="TreeGrafter"/>
</dbReference>
<dbReference type="PANTHER" id="PTHR17985">
    <property type="entry name" value="SER/THR-RICH PROTEIN T10 IN DGCR REGION"/>
    <property type="match status" value="1"/>
</dbReference>